<organism evidence="2 3">
    <name type="scientific">Nocardia cerradoensis</name>
    <dbReference type="NCBI Taxonomy" id="85688"/>
    <lineage>
        <taxon>Bacteria</taxon>
        <taxon>Bacillati</taxon>
        <taxon>Actinomycetota</taxon>
        <taxon>Actinomycetes</taxon>
        <taxon>Mycobacteriales</taxon>
        <taxon>Nocardiaceae</taxon>
        <taxon>Nocardia</taxon>
    </lineage>
</organism>
<evidence type="ECO:0000313" key="2">
    <source>
        <dbReference type="EMBL" id="OXR43205.1"/>
    </source>
</evidence>
<dbReference type="Gene3D" id="3.10.450.50">
    <property type="match status" value="1"/>
</dbReference>
<dbReference type="RefSeq" id="WP_094026492.1">
    <property type="nucleotide sequence ID" value="NZ_NGAF01000010.1"/>
</dbReference>
<evidence type="ECO:0000259" key="1">
    <source>
        <dbReference type="Pfam" id="PF12680"/>
    </source>
</evidence>
<sequence>MAEFDRNEVEAAFRNYVMTGLVYEDWRAWANLFTDDAVYTDHYYGRFTGPGEIVRFLEGTMGAAPQVYSPLKWYLIDGGRVVYEIVNRADNPEPGASPIDFPSLQIIEYAGGGQWRSEEDIWVTAEMADFSARYRRALDAYPQTPQQRLSRRDWGPWVSWARPEPGHVAEPSWVTREGFVPFSGIADIDFGVRSH</sequence>
<evidence type="ECO:0000313" key="3">
    <source>
        <dbReference type="Proteomes" id="UP000215506"/>
    </source>
</evidence>
<reference evidence="2 3" key="1">
    <citation type="submission" date="2017-07" db="EMBL/GenBank/DDBJ databases">
        <title>First draft Genome Sequence of Nocardia cerradoensis isolated from human infection.</title>
        <authorList>
            <person name="Carrasco G."/>
        </authorList>
    </citation>
    <scope>NUCLEOTIDE SEQUENCE [LARGE SCALE GENOMIC DNA]</scope>
    <source>
        <strain evidence="2 3">CNM20130759</strain>
    </source>
</reference>
<keyword evidence="3" id="KW-1185">Reference proteome</keyword>
<name>A0A231H2X3_9NOCA</name>
<dbReference type="EMBL" id="NGAF01000010">
    <property type="protein sequence ID" value="OXR43205.1"/>
    <property type="molecule type" value="Genomic_DNA"/>
</dbReference>
<dbReference type="AlphaFoldDB" id="A0A231H2X3"/>
<dbReference type="InterPro" id="IPR032710">
    <property type="entry name" value="NTF2-like_dom_sf"/>
</dbReference>
<dbReference type="Proteomes" id="UP000215506">
    <property type="component" value="Unassembled WGS sequence"/>
</dbReference>
<comment type="caution">
    <text evidence="2">The sequence shown here is derived from an EMBL/GenBank/DDBJ whole genome shotgun (WGS) entry which is preliminary data.</text>
</comment>
<dbReference type="Pfam" id="PF12680">
    <property type="entry name" value="SnoaL_2"/>
    <property type="match status" value="1"/>
</dbReference>
<gene>
    <name evidence="2" type="ORF">B7C42_04627</name>
</gene>
<dbReference type="SUPFAM" id="SSF54427">
    <property type="entry name" value="NTF2-like"/>
    <property type="match status" value="1"/>
</dbReference>
<dbReference type="InterPro" id="IPR037401">
    <property type="entry name" value="SnoaL-like"/>
</dbReference>
<feature type="domain" description="SnoaL-like" evidence="1">
    <location>
        <begin position="20"/>
        <end position="112"/>
    </location>
</feature>
<accession>A0A231H2X3</accession>
<proteinExistence type="predicted"/>
<protein>
    <recommendedName>
        <fullName evidence="1">SnoaL-like domain-containing protein</fullName>
    </recommendedName>
</protein>